<evidence type="ECO:0000313" key="1">
    <source>
        <dbReference type="EMBL" id="ASF00281.1"/>
    </source>
</evidence>
<proteinExistence type="predicted"/>
<protein>
    <submittedName>
        <fullName evidence="1">Uncharacterized protein</fullName>
    </submittedName>
</protein>
<dbReference type="EMBL" id="KY052826">
    <property type="protein sequence ID" value="ASF00281.1"/>
    <property type="molecule type" value="Genomic_DNA"/>
</dbReference>
<sequence length="96" mass="10220">MSSWSFGQRVIKNQTRTVNTGSQVSDAFTDGVVYVRCTSDTTGVFIAFAKSPTAAVATGIRLVANEPKTFKIDNAEKLAAIIASGTANVFIEELSE</sequence>
<reference evidence="1" key="1">
    <citation type="submission" date="2016-10" db="EMBL/GenBank/DDBJ databases">
        <authorList>
            <person name="Varghese N."/>
        </authorList>
    </citation>
    <scope>NUCLEOTIDE SEQUENCE</scope>
</reference>
<name>A0A218MM04_9VIRU</name>
<organism evidence="1">
    <name type="scientific">uncultured virus</name>
    <dbReference type="NCBI Taxonomy" id="340016"/>
    <lineage>
        <taxon>Viruses</taxon>
        <taxon>environmental samples</taxon>
    </lineage>
</organism>
<accession>A0A218MM04</accession>
<reference evidence="1" key="2">
    <citation type="journal article" date="2017" name="Nat. Commun.">
        <title>Single-virus genomics reveals hidden cosmopolitan and abundant viruses.</title>
        <authorList>
            <person name="Martinez-Hernandez F."/>
            <person name="Fornas O."/>
            <person name="Lluesma Gomez M."/>
            <person name="Bolduc B."/>
            <person name="de la Cruz Pena M.J."/>
            <person name="Martinez J.M."/>
            <person name="Anton J."/>
            <person name="Gasol J.M."/>
            <person name="Rosselli R."/>
            <person name="Rodriguez-Valera F."/>
            <person name="Sullivan M.B."/>
            <person name="Acinas S.G."/>
            <person name="Martinez-Garcia M."/>
        </authorList>
    </citation>
    <scope>NUCLEOTIDE SEQUENCE</scope>
</reference>